<gene>
    <name evidence="2" type="primary">4</name>
    <name evidence="2" type="ORF">THIBAULT_4</name>
</gene>
<evidence type="ECO:0000256" key="1">
    <source>
        <dbReference type="SAM" id="MobiDB-lite"/>
    </source>
</evidence>
<evidence type="ECO:0008006" key="4">
    <source>
        <dbReference type="Google" id="ProtNLM"/>
    </source>
</evidence>
<protein>
    <recommendedName>
        <fullName evidence="4">HNH endonuclease</fullName>
    </recommendedName>
</protein>
<accession>G1FG69</accession>
<dbReference type="GeneID" id="18565966"/>
<keyword evidence="3" id="KW-1185">Reference proteome</keyword>
<organism evidence="2 3">
    <name type="scientific">Mycobacterium phage Thibault</name>
    <dbReference type="NCBI Taxonomy" id="1052673"/>
    <lineage>
        <taxon>Viruses</taxon>
        <taxon>Duplodnaviria</taxon>
        <taxon>Heunggongvirae</taxon>
        <taxon>Uroviricota</taxon>
        <taxon>Caudoviricetes</taxon>
        <taxon>Omegavirus</taxon>
        <taxon>Omegavirus thibault</taxon>
    </lineage>
</organism>
<dbReference type="Proteomes" id="UP000008391">
    <property type="component" value="Segment"/>
</dbReference>
<dbReference type="KEGG" id="vg:18565966"/>
<evidence type="ECO:0000313" key="2">
    <source>
        <dbReference type="EMBL" id="AEJ93954.1"/>
    </source>
</evidence>
<evidence type="ECO:0000313" key="3">
    <source>
        <dbReference type="Proteomes" id="UP000008391"/>
    </source>
</evidence>
<sequence>MFLEPKMNWDYNPDPEASQHGNGVLQGDHSKITRSEAIKKGEKVPPPDRLLHAACNMQRGAGLNDHLAANGKAAENLAMPWPWKV</sequence>
<proteinExistence type="predicted"/>
<reference evidence="2 3" key="1">
    <citation type="journal article" date="2012" name="J. Virol.">
        <title>Complete Genome Sequences of 138 Mycobacteriophages.</title>
        <authorList>
            <consortium name="the Science Education Alliance Phage Hunters Advancing Genomics and Evolutionary Science Program"/>
            <consortium name="the KwaZulu-Natal Research Institute for Tuberculosis and HIV Mycobacterial Genetics Course Students"/>
            <consortium name="the Phage Hunters Integrating Research and Education Program"/>
            <person name="Hatfull G.F."/>
        </authorList>
    </citation>
    <scope>NUCLEOTIDE SEQUENCE [LARGE SCALE GENOMIC DNA]</scope>
</reference>
<name>G1FG69_9CAUD</name>
<feature type="region of interest" description="Disordered" evidence="1">
    <location>
        <begin position="1"/>
        <end position="27"/>
    </location>
</feature>
<dbReference type="EMBL" id="JN201525">
    <property type="protein sequence ID" value="AEJ93954.1"/>
    <property type="molecule type" value="Genomic_DNA"/>
</dbReference>
<dbReference type="RefSeq" id="YP_009018015.1">
    <property type="nucleotide sequence ID" value="NC_023738.1"/>
</dbReference>
<dbReference type="OrthoDB" id="12642at10239"/>